<dbReference type="PANTHER" id="PTHR43268:SF3">
    <property type="entry name" value="RHODANESE-LIKE DOMAIN-CONTAINING PROTEIN 7-RELATED"/>
    <property type="match status" value="1"/>
</dbReference>
<dbReference type="Gene3D" id="3.40.250.10">
    <property type="entry name" value="Rhodanese-like domain"/>
    <property type="match status" value="1"/>
</dbReference>
<reference evidence="3 4" key="1">
    <citation type="submission" date="2020-06" db="EMBL/GenBank/DDBJ databases">
        <title>Oricola thermophila sp. nov. isolated from a tidal sediments.</title>
        <authorList>
            <person name="Kwon K.K."/>
            <person name="Yang S.-H."/>
            <person name="Park M.-J."/>
        </authorList>
    </citation>
    <scope>NUCLEOTIDE SEQUENCE [LARGE SCALE GENOMIC DNA]</scope>
    <source>
        <strain evidence="3 4">MEBiC13590</strain>
    </source>
</reference>
<dbReference type="NCBIfam" id="NF001136">
    <property type="entry name" value="PRK00142.1-4"/>
    <property type="match status" value="1"/>
</dbReference>
<comment type="similarity">
    <text evidence="1">Belongs to the TrhO family.</text>
</comment>
<keyword evidence="1" id="KW-0819">tRNA processing</keyword>
<dbReference type="AlphaFoldDB" id="A0A6N1VHM3"/>
<dbReference type="PROSITE" id="PS50206">
    <property type="entry name" value="RHODANESE_3"/>
    <property type="match status" value="1"/>
</dbReference>
<dbReference type="InterPro" id="IPR020936">
    <property type="entry name" value="TrhO"/>
</dbReference>
<keyword evidence="3" id="KW-0808">Transferase</keyword>
<dbReference type="EMBL" id="CP054836">
    <property type="protein sequence ID" value="QKV20308.1"/>
    <property type="molecule type" value="Genomic_DNA"/>
</dbReference>
<dbReference type="Pfam" id="PF00581">
    <property type="entry name" value="Rhodanese"/>
    <property type="match status" value="1"/>
</dbReference>
<gene>
    <name evidence="1" type="primary">trhO</name>
    <name evidence="3" type="ORF">HTY61_18560</name>
</gene>
<organism evidence="3 4">
    <name type="scientific">Oricola thermophila</name>
    <dbReference type="NCBI Taxonomy" id="2742145"/>
    <lineage>
        <taxon>Bacteria</taxon>
        <taxon>Pseudomonadati</taxon>
        <taxon>Pseudomonadota</taxon>
        <taxon>Alphaproteobacteria</taxon>
        <taxon>Hyphomicrobiales</taxon>
        <taxon>Ahrensiaceae</taxon>
        <taxon>Oricola</taxon>
    </lineage>
</organism>
<dbReference type="InterPro" id="IPR036873">
    <property type="entry name" value="Rhodanese-like_dom_sf"/>
</dbReference>
<sequence length="306" mass="35220">MHRNPPYIVAALYHFAKFDRFREFRPELEAVCREAGLKGTLLLASEGINGTVAGSREGIDRLLEFLHAQPEFAGLEHKESWAEKAPFLRMKVRLKKEIVTMGVPDTDPTQIVGTYVEPREWNDLIADPDTVVIDTRNDYEYAIGTFENAVDPHTSTFREFPDWVRRHDNELKGRKIAMFCTGGIRCEKATAFVKTLGFEEVYHLKGGILKYLEEVPEEESKWRGACFVFDERVAVGHGLKPENYVLCRACRHPLTPEETRSAKYVEGISCPHCYEKRTAEDRARYAERQRQIELARMRGQRHLGSE</sequence>
<evidence type="ECO:0000313" key="3">
    <source>
        <dbReference type="EMBL" id="QKV20308.1"/>
    </source>
</evidence>
<evidence type="ECO:0000259" key="2">
    <source>
        <dbReference type="PROSITE" id="PS50206"/>
    </source>
</evidence>
<dbReference type="SMART" id="SM00450">
    <property type="entry name" value="RHOD"/>
    <property type="match status" value="1"/>
</dbReference>
<name>A0A6N1VHM3_9HYPH</name>
<dbReference type="InterPro" id="IPR001763">
    <property type="entry name" value="Rhodanese-like_dom"/>
</dbReference>
<protein>
    <recommendedName>
        <fullName evidence="1">tRNA uridine(34) hydroxylase</fullName>
        <ecNumber evidence="1">1.14.-.-</ecNumber>
    </recommendedName>
    <alternativeName>
        <fullName evidence="1">tRNA hydroxylation protein O</fullName>
    </alternativeName>
</protein>
<dbReference type="PANTHER" id="PTHR43268">
    <property type="entry name" value="THIOSULFATE SULFURTRANSFERASE/RHODANESE-LIKE DOMAIN-CONTAINING PROTEIN 2"/>
    <property type="match status" value="1"/>
</dbReference>
<dbReference type="EC" id="1.14.-.-" evidence="1"/>
<comment type="catalytic activity">
    <reaction evidence="1">
        <text>uridine(34) in tRNA + AH2 + O2 = 5-hydroxyuridine(34) in tRNA + A + H2O</text>
        <dbReference type="Rhea" id="RHEA:64224"/>
        <dbReference type="Rhea" id="RHEA-COMP:11727"/>
        <dbReference type="Rhea" id="RHEA-COMP:13381"/>
        <dbReference type="ChEBI" id="CHEBI:13193"/>
        <dbReference type="ChEBI" id="CHEBI:15377"/>
        <dbReference type="ChEBI" id="CHEBI:15379"/>
        <dbReference type="ChEBI" id="CHEBI:17499"/>
        <dbReference type="ChEBI" id="CHEBI:65315"/>
        <dbReference type="ChEBI" id="CHEBI:136877"/>
    </reaction>
</comment>
<dbReference type="KEGG" id="orm:HTY61_18560"/>
<dbReference type="GO" id="GO:0016740">
    <property type="term" value="F:transferase activity"/>
    <property type="evidence" value="ECO:0007669"/>
    <property type="project" value="UniProtKB-KW"/>
</dbReference>
<dbReference type="Proteomes" id="UP000509367">
    <property type="component" value="Chromosome"/>
</dbReference>
<proteinExistence type="inferred from homology"/>
<evidence type="ECO:0000256" key="1">
    <source>
        <dbReference type="HAMAP-Rule" id="MF_00469"/>
    </source>
</evidence>
<dbReference type="Pfam" id="PF17773">
    <property type="entry name" value="UPF0176_N"/>
    <property type="match status" value="1"/>
</dbReference>
<dbReference type="SUPFAM" id="SSF52821">
    <property type="entry name" value="Rhodanese/Cell cycle control phosphatase"/>
    <property type="match status" value="1"/>
</dbReference>
<dbReference type="GO" id="GO:0016705">
    <property type="term" value="F:oxidoreductase activity, acting on paired donors, with incorporation or reduction of molecular oxygen"/>
    <property type="evidence" value="ECO:0007669"/>
    <property type="project" value="UniProtKB-UniRule"/>
</dbReference>
<dbReference type="GO" id="GO:0006400">
    <property type="term" value="P:tRNA modification"/>
    <property type="evidence" value="ECO:0007669"/>
    <property type="project" value="UniProtKB-UniRule"/>
</dbReference>
<dbReference type="CDD" id="cd01518">
    <property type="entry name" value="RHOD_YceA"/>
    <property type="match status" value="1"/>
</dbReference>
<dbReference type="InterPro" id="IPR040503">
    <property type="entry name" value="TRHO_N"/>
</dbReference>
<comment type="function">
    <text evidence="1">Catalyzes oxygen-dependent 5-hydroxyuridine (ho5U) modification at position 34 in tRNAs.</text>
</comment>
<feature type="domain" description="Rhodanese" evidence="2">
    <location>
        <begin position="126"/>
        <end position="220"/>
    </location>
</feature>
<dbReference type="Gene3D" id="3.30.70.100">
    <property type="match status" value="1"/>
</dbReference>
<dbReference type="HAMAP" id="MF_00469">
    <property type="entry name" value="TrhO"/>
    <property type="match status" value="1"/>
</dbReference>
<evidence type="ECO:0000313" key="4">
    <source>
        <dbReference type="Proteomes" id="UP000509367"/>
    </source>
</evidence>
<keyword evidence="1" id="KW-0560">Oxidoreductase</keyword>
<accession>A0A6N1VHM3</accession>
<keyword evidence="4" id="KW-1185">Reference proteome</keyword>
<dbReference type="RefSeq" id="WP_175278199.1">
    <property type="nucleotide sequence ID" value="NZ_CP054836.1"/>
</dbReference>